<dbReference type="PANTHER" id="PTHR43798:SF33">
    <property type="entry name" value="HYDROLASE, PUTATIVE (AFU_ORTHOLOGUE AFUA_2G14860)-RELATED"/>
    <property type="match status" value="1"/>
</dbReference>
<sequence length="321" mass="35783">MSTFWKFDNPPGKVTEESGYMETFKEANVPEVKAICTGDANRDTLVFLHGFPDDHAMWSEQVKHFESTHRVVCLVWPQSAKERKGTAGFDFPELVEGVRRAIEKNKGKKKVILVGHDWGALLSSLVARCHSSLIDKLALADVAPARAEPDEVPGGWKGRLLLAVYPLVFACAWLCCQIPVIGILLGKILTTLNFLLFGYLVDMGKGGYSSGAREGGTSNPFSPLQCYPYFFITRRILMRRQVPGGGASAVKGLMLTPKQPTWFSYGTKGLKEGVMFHSGKWVEYLKGRPECKVSVYDKSSHWVMLDEPEKFNRELAEFVAN</sequence>
<feature type="domain" description="AB hydrolase-1" evidence="1">
    <location>
        <begin position="44"/>
        <end position="144"/>
    </location>
</feature>
<dbReference type="GO" id="GO:0016020">
    <property type="term" value="C:membrane"/>
    <property type="evidence" value="ECO:0007669"/>
    <property type="project" value="TreeGrafter"/>
</dbReference>
<dbReference type="AlphaFoldDB" id="A0A0G4I2T9"/>
<reference evidence="2" key="1">
    <citation type="submission" date="2014-11" db="EMBL/GenBank/DDBJ databases">
        <authorList>
            <person name="Otto D Thomas"/>
            <person name="Naeem Raeece"/>
        </authorList>
    </citation>
    <scope>NUCLEOTIDE SEQUENCE</scope>
</reference>
<dbReference type="Gene3D" id="3.40.50.1820">
    <property type="entry name" value="alpha/beta hydrolase"/>
    <property type="match status" value="2"/>
</dbReference>
<dbReference type="Pfam" id="PF00561">
    <property type="entry name" value="Abhydrolase_1"/>
    <property type="match status" value="1"/>
</dbReference>
<dbReference type="VEuPathDB" id="CryptoDB:Cvel_10499"/>
<gene>
    <name evidence="2" type="ORF">Cvel_10499</name>
</gene>
<dbReference type="GO" id="GO:0003824">
    <property type="term" value="F:catalytic activity"/>
    <property type="evidence" value="ECO:0007669"/>
    <property type="project" value="InterPro"/>
</dbReference>
<dbReference type="EMBL" id="CDMZ01004894">
    <property type="protein sequence ID" value="CEM51258.1"/>
    <property type="molecule type" value="Genomic_DNA"/>
</dbReference>
<dbReference type="PANTHER" id="PTHR43798">
    <property type="entry name" value="MONOACYLGLYCEROL LIPASE"/>
    <property type="match status" value="1"/>
</dbReference>
<dbReference type="PRINTS" id="PR00412">
    <property type="entry name" value="EPOXHYDRLASE"/>
</dbReference>
<dbReference type="InterPro" id="IPR050266">
    <property type="entry name" value="AB_hydrolase_sf"/>
</dbReference>
<dbReference type="InterPro" id="IPR029058">
    <property type="entry name" value="AB_hydrolase_fold"/>
</dbReference>
<accession>A0A0G4I2T9</accession>
<evidence type="ECO:0000259" key="1">
    <source>
        <dbReference type="Pfam" id="PF00561"/>
    </source>
</evidence>
<dbReference type="InterPro" id="IPR000073">
    <property type="entry name" value="AB_hydrolase_1"/>
</dbReference>
<proteinExistence type="predicted"/>
<protein>
    <recommendedName>
        <fullName evidence="1">AB hydrolase-1 domain-containing protein</fullName>
    </recommendedName>
</protein>
<name>A0A0G4I2T9_9ALVE</name>
<dbReference type="SUPFAM" id="SSF53474">
    <property type="entry name" value="alpha/beta-Hydrolases"/>
    <property type="match status" value="1"/>
</dbReference>
<dbReference type="InterPro" id="IPR000639">
    <property type="entry name" value="Epox_hydrolase-like"/>
</dbReference>
<evidence type="ECO:0000313" key="2">
    <source>
        <dbReference type="EMBL" id="CEM51258.1"/>
    </source>
</evidence>
<organism evidence="2">
    <name type="scientific">Chromera velia CCMP2878</name>
    <dbReference type="NCBI Taxonomy" id="1169474"/>
    <lineage>
        <taxon>Eukaryota</taxon>
        <taxon>Sar</taxon>
        <taxon>Alveolata</taxon>
        <taxon>Colpodellida</taxon>
        <taxon>Chromeraceae</taxon>
        <taxon>Chromera</taxon>
    </lineage>
</organism>